<dbReference type="OrthoDB" id="9807263at2"/>
<dbReference type="InterPro" id="IPR021513">
    <property type="entry name" value="Phage_RSL1_Orf186"/>
</dbReference>
<evidence type="ECO:0000313" key="1">
    <source>
        <dbReference type="EMBL" id="MBB2187103.1"/>
    </source>
</evidence>
<reference evidence="1 2" key="1">
    <citation type="submission" date="2020-04" db="EMBL/GenBank/DDBJ databases">
        <title>Description of novel Gluconacetobacter.</title>
        <authorList>
            <person name="Sombolestani A."/>
        </authorList>
    </citation>
    <scope>NUCLEOTIDE SEQUENCE [LARGE SCALE GENOMIC DNA]</scope>
    <source>
        <strain evidence="1 2">LMG 1382</strain>
    </source>
</reference>
<proteinExistence type="predicted"/>
<sequence>MGGISHGAPPDPALTATFYYLHGGRHRIAQSLKQLTEARMRRKAAPFRSAMSMLVLFINRAERSLSPERRSILNRAKGELRRVFGAPWTDPACQICY</sequence>
<dbReference type="RefSeq" id="WP_114727985.1">
    <property type="nucleotide sequence ID" value="NZ_BJMI01000011.1"/>
</dbReference>
<gene>
    <name evidence="1" type="ORF">HLH32_12050</name>
</gene>
<dbReference type="EMBL" id="JABEQI010000006">
    <property type="protein sequence ID" value="MBB2187103.1"/>
    <property type="molecule type" value="Genomic_DNA"/>
</dbReference>
<name>A0A7W4JLR7_GLULI</name>
<dbReference type="Pfam" id="PF11373">
    <property type="entry name" value="DUF3175"/>
    <property type="match status" value="1"/>
</dbReference>
<organism evidence="1 2">
    <name type="scientific">Gluconacetobacter liquefaciens</name>
    <name type="common">Acetobacter liquefaciens</name>
    <dbReference type="NCBI Taxonomy" id="89584"/>
    <lineage>
        <taxon>Bacteria</taxon>
        <taxon>Pseudomonadati</taxon>
        <taxon>Pseudomonadota</taxon>
        <taxon>Alphaproteobacteria</taxon>
        <taxon>Acetobacterales</taxon>
        <taxon>Acetobacteraceae</taxon>
        <taxon>Gluconacetobacter</taxon>
    </lineage>
</organism>
<protein>
    <submittedName>
        <fullName evidence="1">DUF3175 domain-containing protein</fullName>
    </submittedName>
</protein>
<dbReference type="Proteomes" id="UP000562982">
    <property type="component" value="Unassembled WGS sequence"/>
</dbReference>
<comment type="caution">
    <text evidence="1">The sequence shown here is derived from an EMBL/GenBank/DDBJ whole genome shotgun (WGS) entry which is preliminary data.</text>
</comment>
<accession>A0A7W4JLR7</accession>
<dbReference type="AlphaFoldDB" id="A0A7W4JLR7"/>
<evidence type="ECO:0000313" key="2">
    <source>
        <dbReference type="Proteomes" id="UP000562982"/>
    </source>
</evidence>